<dbReference type="PANTHER" id="PTHR37815">
    <property type="entry name" value="UPF0397 PROTEIN BC_2624-RELATED"/>
    <property type="match status" value="1"/>
</dbReference>
<organism evidence="4 5">
    <name type="scientific">Candidatus Scatomorpha pullistercoris</name>
    <dbReference type="NCBI Taxonomy" id="2840929"/>
    <lineage>
        <taxon>Bacteria</taxon>
        <taxon>Bacillati</taxon>
        <taxon>Bacillota</taxon>
        <taxon>Clostridia</taxon>
        <taxon>Eubacteriales</taxon>
        <taxon>Candidatus Scatomorpha</taxon>
    </lineage>
</organism>
<evidence type="ECO:0000256" key="3">
    <source>
        <dbReference type="SAM" id="Phobius"/>
    </source>
</evidence>
<evidence type="ECO:0000313" key="4">
    <source>
        <dbReference type="EMBL" id="HIS96962.1"/>
    </source>
</evidence>
<evidence type="ECO:0000313" key="5">
    <source>
        <dbReference type="Proteomes" id="UP000886876"/>
    </source>
</evidence>
<dbReference type="Proteomes" id="UP000886876">
    <property type="component" value="Unassembled WGS sequence"/>
</dbReference>
<feature type="transmembrane region" description="Helical" evidence="3">
    <location>
        <begin position="44"/>
        <end position="66"/>
    </location>
</feature>
<dbReference type="Gene3D" id="1.10.1760.20">
    <property type="match status" value="1"/>
</dbReference>
<sequence length="184" mass="19460">MRRRSLLKGNKKLIYAALFAALCCVITMYPKFPTLFGYIHAGDALVLLAAYVLGPLWGALAAALGSSLADLMAGYVQYFPGTFVIKAVMALIAGGLLVRFGEKKPILTTVLAGLAAEVVMVLGYFGYEGALLGYGWAAAGSIPTNIVQGVFGAAASSALFAALLKTPYARRELGLRMPHDPDKR</sequence>
<proteinExistence type="predicted"/>
<keyword evidence="3" id="KW-0472">Membrane</keyword>
<name>A0A9D1G3Q5_9FIRM</name>
<evidence type="ECO:0000256" key="2">
    <source>
        <dbReference type="ARBA" id="ARBA00022989"/>
    </source>
</evidence>
<feature type="transmembrane region" description="Helical" evidence="3">
    <location>
        <begin position="146"/>
        <end position="164"/>
    </location>
</feature>
<dbReference type="Pfam" id="PF07155">
    <property type="entry name" value="ECF-ribofla_trS"/>
    <property type="match status" value="1"/>
</dbReference>
<accession>A0A9D1G3Q5</accession>
<dbReference type="PANTHER" id="PTHR37815:SF3">
    <property type="entry name" value="UPF0397 PROTEIN SPR0429"/>
    <property type="match status" value="1"/>
</dbReference>
<dbReference type="InterPro" id="IPR009825">
    <property type="entry name" value="ECF_substrate-spec-like"/>
</dbReference>
<protein>
    <submittedName>
        <fullName evidence="4">ECF transporter S component</fullName>
    </submittedName>
</protein>
<keyword evidence="1 3" id="KW-0812">Transmembrane</keyword>
<comment type="caution">
    <text evidence="4">The sequence shown here is derived from an EMBL/GenBank/DDBJ whole genome shotgun (WGS) entry which is preliminary data.</text>
</comment>
<feature type="transmembrane region" description="Helical" evidence="3">
    <location>
        <begin position="78"/>
        <end position="98"/>
    </location>
</feature>
<feature type="transmembrane region" description="Helical" evidence="3">
    <location>
        <begin position="13"/>
        <end position="32"/>
    </location>
</feature>
<reference evidence="4" key="2">
    <citation type="journal article" date="2021" name="PeerJ">
        <title>Extensive microbial diversity within the chicken gut microbiome revealed by metagenomics and culture.</title>
        <authorList>
            <person name="Gilroy R."/>
            <person name="Ravi A."/>
            <person name="Getino M."/>
            <person name="Pursley I."/>
            <person name="Horton D.L."/>
            <person name="Alikhan N.F."/>
            <person name="Baker D."/>
            <person name="Gharbi K."/>
            <person name="Hall N."/>
            <person name="Watson M."/>
            <person name="Adriaenssens E.M."/>
            <person name="Foster-Nyarko E."/>
            <person name="Jarju S."/>
            <person name="Secka A."/>
            <person name="Antonio M."/>
            <person name="Oren A."/>
            <person name="Chaudhuri R.R."/>
            <person name="La Ragione R."/>
            <person name="Hildebrand F."/>
            <person name="Pallen M.J."/>
        </authorList>
    </citation>
    <scope>NUCLEOTIDE SEQUENCE</scope>
    <source>
        <strain evidence="4">ChiHecec3B27-6122</strain>
    </source>
</reference>
<feature type="transmembrane region" description="Helical" evidence="3">
    <location>
        <begin position="105"/>
        <end position="126"/>
    </location>
</feature>
<keyword evidence="2 3" id="KW-1133">Transmembrane helix</keyword>
<dbReference type="AlphaFoldDB" id="A0A9D1G3Q5"/>
<reference evidence="4" key="1">
    <citation type="submission" date="2020-10" db="EMBL/GenBank/DDBJ databases">
        <authorList>
            <person name="Gilroy R."/>
        </authorList>
    </citation>
    <scope>NUCLEOTIDE SEQUENCE</scope>
    <source>
        <strain evidence="4">ChiHecec3B27-6122</strain>
    </source>
</reference>
<dbReference type="GO" id="GO:0016020">
    <property type="term" value="C:membrane"/>
    <property type="evidence" value="ECO:0007669"/>
    <property type="project" value="InterPro"/>
</dbReference>
<dbReference type="EMBL" id="DVJS01000072">
    <property type="protein sequence ID" value="HIS96962.1"/>
    <property type="molecule type" value="Genomic_DNA"/>
</dbReference>
<evidence type="ECO:0000256" key="1">
    <source>
        <dbReference type="ARBA" id="ARBA00022692"/>
    </source>
</evidence>
<gene>
    <name evidence="4" type="ORF">IAD42_03190</name>
</gene>